<evidence type="ECO:0000313" key="1">
    <source>
        <dbReference type="EMBL" id="EMO64647.1"/>
    </source>
</evidence>
<organism evidence="1 2">
    <name type="scientific">Leptospira borgpetersenii serovar Pomona str. 200901868</name>
    <dbReference type="NCBI Taxonomy" id="1192866"/>
    <lineage>
        <taxon>Bacteria</taxon>
        <taxon>Pseudomonadati</taxon>
        <taxon>Spirochaetota</taxon>
        <taxon>Spirochaetia</taxon>
        <taxon>Leptospirales</taxon>
        <taxon>Leptospiraceae</taxon>
        <taxon>Leptospira</taxon>
    </lineage>
</organism>
<name>M6W4I7_LEPBO</name>
<sequence length="38" mass="4512">MVCINRSLELSRSISSQDETVLFFLSRELRMNYNRFVG</sequence>
<protein>
    <submittedName>
        <fullName evidence="1">Uncharacterized protein</fullName>
    </submittedName>
</protein>
<comment type="caution">
    <text evidence="1">The sequence shown here is derived from an EMBL/GenBank/DDBJ whole genome shotgun (WGS) entry which is preliminary data.</text>
</comment>
<accession>M6W4I7</accession>
<dbReference type="AlphaFoldDB" id="M6W4I7"/>
<reference evidence="1 2" key="1">
    <citation type="submission" date="2013-01" db="EMBL/GenBank/DDBJ databases">
        <authorList>
            <person name="Harkins D.M."/>
            <person name="Durkin A.S."/>
            <person name="Brinkac L.M."/>
            <person name="Haft D.H."/>
            <person name="Selengut J.D."/>
            <person name="Sanka R."/>
            <person name="DePew J."/>
            <person name="Purushe J."/>
            <person name="Picardeau M."/>
            <person name="Werts C."/>
            <person name="Goarant C."/>
            <person name="Vinetz J.M."/>
            <person name="Sutton G.G."/>
            <person name="Nierman W.C."/>
            <person name="Fouts D.E."/>
        </authorList>
    </citation>
    <scope>NUCLEOTIDE SEQUENCE [LARGE SCALE GENOMIC DNA]</scope>
    <source>
        <strain evidence="1 2">200901868</strain>
    </source>
</reference>
<proteinExistence type="predicted"/>
<dbReference type="EMBL" id="AKWF02000023">
    <property type="protein sequence ID" value="EMO64647.1"/>
    <property type="molecule type" value="Genomic_DNA"/>
</dbReference>
<dbReference type="Proteomes" id="UP000012159">
    <property type="component" value="Unassembled WGS sequence"/>
</dbReference>
<gene>
    <name evidence="1" type="ORF">LEP1GSC133_3029</name>
</gene>
<evidence type="ECO:0000313" key="2">
    <source>
        <dbReference type="Proteomes" id="UP000012159"/>
    </source>
</evidence>